<reference evidence="3 4" key="1">
    <citation type="submission" date="2020-04" db="EMBL/GenBank/DDBJ databases">
        <authorList>
            <person name="De Canck E."/>
        </authorList>
    </citation>
    <scope>NUCLEOTIDE SEQUENCE [LARGE SCALE GENOMIC DNA]</scope>
    <source>
        <strain evidence="3 4">LMG 3431</strain>
    </source>
</reference>
<dbReference type="RefSeq" id="WP_175174897.1">
    <property type="nucleotide sequence ID" value="NZ_CADIJX010000003.1"/>
</dbReference>
<dbReference type="PANTHER" id="PTHR35149:SF1">
    <property type="entry name" value="DUF5655 DOMAIN-CONTAINING PROTEIN"/>
    <property type="match status" value="1"/>
</dbReference>
<dbReference type="EMBL" id="CADIJX010000003">
    <property type="protein sequence ID" value="CAB3647714.1"/>
    <property type="molecule type" value="Genomic_DNA"/>
</dbReference>
<dbReference type="Pfam" id="PF03235">
    <property type="entry name" value="GmrSD_N"/>
    <property type="match status" value="1"/>
</dbReference>
<evidence type="ECO:0008006" key="5">
    <source>
        <dbReference type="Google" id="ProtNLM"/>
    </source>
</evidence>
<gene>
    <name evidence="3" type="ORF">LMG3431_02593</name>
</gene>
<dbReference type="Proteomes" id="UP000494108">
    <property type="component" value="Unassembled WGS sequence"/>
</dbReference>
<organism evidence="3 4">
    <name type="scientific">Achromobacter pestifer</name>
    <dbReference type="NCBI Taxonomy" id="1353889"/>
    <lineage>
        <taxon>Bacteria</taxon>
        <taxon>Pseudomonadati</taxon>
        <taxon>Pseudomonadota</taxon>
        <taxon>Betaproteobacteria</taxon>
        <taxon>Burkholderiales</taxon>
        <taxon>Alcaligenaceae</taxon>
        <taxon>Achromobacter</taxon>
    </lineage>
</organism>
<evidence type="ECO:0000313" key="4">
    <source>
        <dbReference type="Proteomes" id="UP000494108"/>
    </source>
</evidence>
<dbReference type="Pfam" id="PF07510">
    <property type="entry name" value="GmrSD_C"/>
    <property type="match status" value="1"/>
</dbReference>
<sequence length="628" mass="71306">MDSRTFTIQQIYQDRRQYRVPFYQRPYVWNRDDQWGRLWEDIRDKAEARLGGDKSVPHFMGAVVLEPQKKTGLLGVERHHIIDGQQRLTTMQYVLAALTLALREWDQLTFLPIIEACLHNANPETMEDQEIEGFKLWPTFRDRDQYVLAMTATSVVELRDRFPSSFTQSGGLRKIGVDHPPALEAIVFFSGAMIDWAREHPDQPAQAVATALATAILTDLSVVCISLGEEDDAQVIFETLNGHGAELHATDLIRNFIFMRAGANADNLYANLWCQFESPLWSEAQSRGRLNRPRLEWFVQTAVQAETGDEIDVGRLYAGYRRFVDNSAALRSADSQLEMLSRHAEHYRALVTGTGDLPIGIFGRRIGVWDASQTHALALRVATSKLPHDEQSRIFDSIESYLVRRAICGLTRKSYNKVFAQLLKKLQTGHLNAAAVRSLLSEGGGEISRWPADEELRRHWLDGDAYPGRLDAPKLRTIFHRLEMAMRSEKSEERVPLALDALDIDHILPQIWHTYWELPDGTTATSAEVSEARILRYAPDSLDARAKMVLDRESAVPCMGNLTLIHYGVNRGLQNHAFERKRAALFEHSNLQLNRSLMQLTEWDEVAIAERGEALFEVARGLWVGPQG</sequence>
<dbReference type="InterPro" id="IPR011089">
    <property type="entry name" value="GmrSD_C"/>
</dbReference>
<dbReference type="PANTHER" id="PTHR35149">
    <property type="entry name" value="SLL5132 PROTEIN"/>
    <property type="match status" value="1"/>
</dbReference>
<evidence type="ECO:0000259" key="1">
    <source>
        <dbReference type="Pfam" id="PF03235"/>
    </source>
</evidence>
<feature type="domain" description="GmrSD restriction endonucleases C-terminal" evidence="2">
    <location>
        <begin position="450"/>
        <end position="618"/>
    </location>
</feature>
<keyword evidence="4" id="KW-1185">Reference proteome</keyword>
<name>A0A6S6ZZX8_9BURK</name>
<proteinExistence type="predicted"/>
<evidence type="ECO:0000259" key="2">
    <source>
        <dbReference type="Pfam" id="PF07510"/>
    </source>
</evidence>
<evidence type="ECO:0000313" key="3">
    <source>
        <dbReference type="EMBL" id="CAB3647714.1"/>
    </source>
</evidence>
<dbReference type="InterPro" id="IPR004919">
    <property type="entry name" value="GmrSD_N"/>
</dbReference>
<feature type="domain" description="GmrSD restriction endonucleases N-terminal" evidence="1">
    <location>
        <begin position="8"/>
        <end position="258"/>
    </location>
</feature>
<dbReference type="AlphaFoldDB" id="A0A6S6ZZX8"/>
<protein>
    <recommendedName>
        <fullName evidence="5">DUF262 domain-containing protein</fullName>
    </recommendedName>
</protein>
<accession>A0A6S6ZZX8</accession>